<sequence length="138" mass="15221">MSDVCRVYRDHLRAHGYRCCSRRERVRFAALATEVHTVTLTHPDGTVSEHQAQDRLSLAYRAACRSLPIGLPADRRAGSHAGPGRGAPHRVRLTRSAQRRAQAVCLVRTDVHFQQPGGTLGPHTIGLTILPLPALMYV</sequence>
<keyword evidence="2" id="KW-1185">Reference proteome</keyword>
<protein>
    <submittedName>
        <fullName evidence="1">Uncharacterized protein</fullName>
    </submittedName>
</protein>
<gene>
    <name evidence="1" type="ORF">HNQ09_002123</name>
</gene>
<name>A0A7W8LQK0_9DEIO</name>
<reference evidence="1 2" key="1">
    <citation type="submission" date="2020-08" db="EMBL/GenBank/DDBJ databases">
        <title>Genomic Encyclopedia of Type Strains, Phase IV (KMG-IV): sequencing the most valuable type-strain genomes for metagenomic binning, comparative biology and taxonomic classification.</title>
        <authorList>
            <person name="Goeker M."/>
        </authorList>
    </citation>
    <scope>NUCLEOTIDE SEQUENCE [LARGE SCALE GENOMIC DNA]</scope>
    <source>
        <strain evidence="1 2">DSM 101791</strain>
    </source>
</reference>
<evidence type="ECO:0000313" key="1">
    <source>
        <dbReference type="EMBL" id="MBB5234680.1"/>
    </source>
</evidence>
<accession>A0A7W8LQK0</accession>
<organism evidence="1 2">
    <name type="scientific">Deinococcus budaensis</name>
    <dbReference type="NCBI Taxonomy" id="1665626"/>
    <lineage>
        <taxon>Bacteria</taxon>
        <taxon>Thermotogati</taxon>
        <taxon>Deinococcota</taxon>
        <taxon>Deinococci</taxon>
        <taxon>Deinococcales</taxon>
        <taxon>Deinococcaceae</taxon>
        <taxon>Deinococcus</taxon>
    </lineage>
</organism>
<dbReference type="Proteomes" id="UP000525389">
    <property type="component" value="Unassembled WGS sequence"/>
</dbReference>
<dbReference type="AlphaFoldDB" id="A0A7W8LQK0"/>
<evidence type="ECO:0000313" key="2">
    <source>
        <dbReference type="Proteomes" id="UP000525389"/>
    </source>
</evidence>
<comment type="caution">
    <text evidence="1">The sequence shown here is derived from an EMBL/GenBank/DDBJ whole genome shotgun (WGS) entry which is preliminary data.</text>
</comment>
<dbReference type="RefSeq" id="WP_184028826.1">
    <property type="nucleotide sequence ID" value="NZ_JACHFN010000007.1"/>
</dbReference>
<dbReference type="EMBL" id="JACHFN010000007">
    <property type="protein sequence ID" value="MBB5234680.1"/>
    <property type="molecule type" value="Genomic_DNA"/>
</dbReference>
<proteinExistence type="predicted"/>